<proteinExistence type="predicted"/>
<organism evidence="1 2">
    <name type="scientific">Trebonia kvetii</name>
    <dbReference type="NCBI Taxonomy" id="2480626"/>
    <lineage>
        <taxon>Bacteria</taxon>
        <taxon>Bacillati</taxon>
        <taxon>Actinomycetota</taxon>
        <taxon>Actinomycetes</taxon>
        <taxon>Streptosporangiales</taxon>
        <taxon>Treboniaceae</taxon>
        <taxon>Trebonia</taxon>
    </lineage>
</organism>
<dbReference type="GO" id="GO:0003677">
    <property type="term" value="F:DNA binding"/>
    <property type="evidence" value="ECO:0007669"/>
    <property type="project" value="InterPro"/>
</dbReference>
<gene>
    <name evidence="1" type="ORF">EAS64_02380</name>
</gene>
<dbReference type="AlphaFoldDB" id="A0A6P2C4F9"/>
<sequence length="708" mass="77113">MTAAPDLDPYLLPLPAPGTPVVPSHLASAMHAHLNGRYADPEWQLAPLTDNPSGRKHAILWRNWPASFEGEMRLAVWNLINGELRPVFLLQRGTRMRGRTSSIHLYDTTRNWKQLAHWLDDRGARSLADCSTSLLHEYGLHLRDANCTRKAVLKILVSLTRLWAFDQLSARPNGIGRPPWDDLGVDDYLPAATPGGGENTTEPLAEQTMGPLLTWAMRMVDDLSGDILAAWAERQRLIKAAQATTATPAGHAALEAYLRPLVASQMPLPATTSNGNLVLARYYISGVTGASPGQVDGFRYRRGLTAMVEQRPGPCPLDVPVTGRIAGKPWRTALDYNEAPFLIRHLGTAAWVVCAYLTGMRPQEVLGLRAGCCPDTAAGPDGQPGRHLIRGHEFKTATDDDGNHQSSGAEREVPWVAITPVVNAIRVLERMVPEGHLLFDHSAHDAGNRPGTGSLKVSALRGRIEDFVAWANREASRHELPGETIPDDPHGHIGTARFRRSLAWHIARRPGGHVALAIQYGHMRTAFGSPSEGYAGRSRDGIHDLINMETALAGVDTAAALREEMEGGGGVSGPAAGRALRAAAVAARFEGALLTPAGARKLMQNEDVVIYDNPHAAVLCLHKRDTALCNHDKARDTPRLDRCDPRCANIARTDRQAAQLRERAATLDAQAGYVPQPIGDRMRANAARLRELADKHDRTRITLDRSAV</sequence>
<keyword evidence="2" id="KW-1185">Reference proteome</keyword>
<accession>A0A6P2C4F9</accession>
<dbReference type="EMBL" id="RPFW01000001">
    <property type="protein sequence ID" value="TVZ06299.1"/>
    <property type="molecule type" value="Genomic_DNA"/>
</dbReference>
<reference evidence="1 2" key="1">
    <citation type="submission" date="2018-11" db="EMBL/GenBank/DDBJ databases">
        <title>Trebonia kvetii gen.nov., sp.nov., a novel acidophilic actinobacterium, and proposal of the new actinobacterial family Treboniaceae fam. nov.</title>
        <authorList>
            <person name="Rapoport D."/>
            <person name="Sagova-Mareckova M."/>
            <person name="Sedlacek I."/>
            <person name="Provaznik J."/>
            <person name="Kralova S."/>
            <person name="Pavlinic D."/>
            <person name="Benes V."/>
            <person name="Kopecky J."/>
        </authorList>
    </citation>
    <scope>NUCLEOTIDE SEQUENCE [LARGE SCALE GENOMIC DNA]</scope>
    <source>
        <strain evidence="1 2">15Tr583</strain>
    </source>
</reference>
<evidence type="ECO:0000313" key="1">
    <source>
        <dbReference type="EMBL" id="TVZ06299.1"/>
    </source>
</evidence>
<evidence type="ECO:0000313" key="2">
    <source>
        <dbReference type="Proteomes" id="UP000460272"/>
    </source>
</evidence>
<comment type="caution">
    <text evidence="1">The sequence shown here is derived from an EMBL/GenBank/DDBJ whole genome shotgun (WGS) entry which is preliminary data.</text>
</comment>
<dbReference type="InterPro" id="IPR011010">
    <property type="entry name" value="DNA_brk_join_enz"/>
</dbReference>
<protein>
    <submittedName>
        <fullName evidence="1">Integrase</fullName>
    </submittedName>
</protein>
<dbReference type="RefSeq" id="WP_145851054.1">
    <property type="nucleotide sequence ID" value="NZ_RPFW01000001.1"/>
</dbReference>
<dbReference type="SUPFAM" id="SSF56349">
    <property type="entry name" value="DNA breaking-rejoining enzymes"/>
    <property type="match status" value="1"/>
</dbReference>
<dbReference type="Proteomes" id="UP000460272">
    <property type="component" value="Unassembled WGS sequence"/>
</dbReference>
<name>A0A6P2C4F9_9ACTN</name>
<dbReference type="OrthoDB" id="8776710at2"/>